<feature type="transmembrane region" description="Helical" evidence="5">
    <location>
        <begin position="63"/>
        <end position="86"/>
    </location>
</feature>
<dbReference type="InterPro" id="IPR010899">
    <property type="entry name" value="UPF0344"/>
</dbReference>
<dbReference type="Proteomes" id="UP000199544">
    <property type="component" value="Unassembled WGS sequence"/>
</dbReference>
<feature type="transmembrane region" description="Helical" evidence="5">
    <location>
        <begin position="36"/>
        <end position="57"/>
    </location>
</feature>
<protein>
    <submittedName>
        <fullName evidence="6">Uncharacterized protein</fullName>
    </submittedName>
</protein>
<dbReference type="Pfam" id="PF07457">
    <property type="entry name" value="DUF1516"/>
    <property type="match status" value="1"/>
</dbReference>
<sequence length="120" mass="13798">MLHFHVFSWAAALVLFFLTYTLYKRKNKKISRILHMIVRLLYITTIFSGGMLIYQWIQGGAVNMGPLIIKGVLGLAVIGLFEVMLLGVKQNEDKKSRWITLILALALVFYYGYSVLPMHF</sequence>
<evidence type="ECO:0000313" key="7">
    <source>
        <dbReference type="Proteomes" id="UP000199544"/>
    </source>
</evidence>
<evidence type="ECO:0000256" key="5">
    <source>
        <dbReference type="SAM" id="Phobius"/>
    </source>
</evidence>
<dbReference type="RefSeq" id="WP_090232818.1">
    <property type="nucleotide sequence ID" value="NZ_FNHW01000001.1"/>
</dbReference>
<keyword evidence="1" id="KW-1003">Cell membrane</keyword>
<dbReference type="AlphaFoldDB" id="A0A1G9UEK4"/>
<gene>
    <name evidence="6" type="ORF">SAMN04488137_0875</name>
</gene>
<keyword evidence="4 5" id="KW-0472">Membrane</keyword>
<keyword evidence="7" id="KW-1185">Reference proteome</keyword>
<dbReference type="STRING" id="459525.SAMN04488137_0875"/>
<evidence type="ECO:0000313" key="6">
    <source>
        <dbReference type="EMBL" id="SDM58263.1"/>
    </source>
</evidence>
<accession>A0A1G9UEK4</accession>
<proteinExistence type="predicted"/>
<reference evidence="7" key="1">
    <citation type="submission" date="2016-10" db="EMBL/GenBank/DDBJ databases">
        <authorList>
            <person name="Varghese N."/>
            <person name="Submissions S."/>
        </authorList>
    </citation>
    <scope>NUCLEOTIDE SEQUENCE [LARGE SCALE GENOMIC DNA]</scope>
    <source>
        <strain evidence="7">CGMCC 1.6854</strain>
    </source>
</reference>
<evidence type="ECO:0000256" key="3">
    <source>
        <dbReference type="ARBA" id="ARBA00022989"/>
    </source>
</evidence>
<name>A0A1G9UEK4_9BACL</name>
<keyword evidence="2 5" id="KW-0812">Transmembrane</keyword>
<dbReference type="OrthoDB" id="2365314at2"/>
<feature type="transmembrane region" description="Helical" evidence="5">
    <location>
        <begin position="98"/>
        <end position="116"/>
    </location>
</feature>
<evidence type="ECO:0000256" key="4">
    <source>
        <dbReference type="ARBA" id="ARBA00023136"/>
    </source>
</evidence>
<organism evidence="6 7">
    <name type="scientific">Fictibacillus solisalsi</name>
    <dbReference type="NCBI Taxonomy" id="459525"/>
    <lineage>
        <taxon>Bacteria</taxon>
        <taxon>Bacillati</taxon>
        <taxon>Bacillota</taxon>
        <taxon>Bacilli</taxon>
        <taxon>Bacillales</taxon>
        <taxon>Fictibacillaceae</taxon>
        <taxon>Fictibacillus</taxon>
    </lineage>
</organism>
<evidence type="ECO:0000256" key="1">
    <source>
        <dbReference type="ARBA" id="ARBA00022475"/>
    </source>
</evidence>
<evidence type="ECO:0000256" key="2">
    <source>
        <dbReference type="ARBA" id="ARBA00022692"/>
    </source>
</evidence>
<keyword evidence="3 5" id="KW-1133">Transmembrane helix</keyword>
<feature type="transmembrane region" description="Helical" evidence="5">
    <location>
        <begin position="6"/>
        <end position="24"/>
    </location>
</feature>
<dbReference type="EMBL" id="FNHW01000001">
    <property type="protein sequence ID" value="SDM58263.1"/>
    <property type="molecule type" value="Genomic_DNA"/>
</dbReference>